<feature type="transmembrane region" description="Helical" evidence="1">
    <location>
        <begin position="23"/>
        <end position="44"/>
    </location>
</feature>
<evidence type="ECO:0000259" key="3">
    <source>
        <dbReference type="Pfam" id="PF13800"/>
    </source>
</evidence>
<gene>
    <name evidence="4" type="ORF">ACFFH4_18805</name>
</gene>
<evidence type="ECO:0000259" key="2">
    <source>
        <dbReference type="Pfam" id="PF13791"/>
    </source>
</evidence>
<feature type="domain" description="Sigma factor regulator C-terminal" evidence="2">
    <location>
        <begin position="171"/>
        <end position="312"/>
    </location>
</feature>
<evidence type="ECO:0000256" key="1">
    <source>
        <dbReference type="SAM" id="Phobius"/>
    </source>
</evidence>
<name>A0ABV6NJP8_9BACI</name>
<dbReference type="RefSeq" id="WP_273842224.1">
    <property type="nucleotide sequence ID" value="NZ_JAQQWT010000005.1"/>
</dbReference>
<reference evidence="4 5" key="1">
    <citation type="submission" date="2024-09" db="EMBL/GenBank/DDBJ databases">
        <authorList>
            <person name="Sun Q."/>
            <person name="Mori K."/>
        </authorList>
    </citation>
    <scope>NUCLEOTIDE SEQUENCE [LARGE SCALE GENOMIC DNA]</scope>
    <source>
        <strain evidence="4 5">NCAIM B.02301</strain>
    </source>
</reference>
<evidence type="ECO:0000313" key="5">
    <source>
        <dbReference type="Proteomes" id="UP001589833"/>
    </source>
</evidence>
<accession>A0ABV6NJP8</accession>
<comment type="caution">
    <text evidence="4">The sequence shown here is derived from an EMBL/GenBank/DDBJ whole genome shotgun (WGS) entry which is preliminary data.</text>
</comment>
<keyword evidence="1" id="KW-0812">Transmembrane</keyword>
<dbReference type="Pfam" id="PF13791">
    <property type="entry name" value="Sigma_reg_C"/>
    <property type="match status" value="1"/>
</dbReference>
<proteinExistence type="predicted"/>
<feature type="domain" description="Sigma factor regulator N-terminal" evidence="3">
    <location>
        <begin position="14"/>
        <end position="98"/>
    </location>
</feature>
<keyword evidence="5" id="KW-1185">Reference proteome</keyword>
<dbReference type="Pfam" id="PF13800">
    <property type="entry name" value="Sigma_reg_N"/>
    <property type="match status" value="1"/>
</dbReference>
<keyword evidence="1" id="KW-1133">Transmembrane helix</keyword>
<keyword evidence="1" id="KW-0472">Membrane</keyword>
<dbReference type="InterPro" id="IPR029101">
    <property type="entry name" value="Sigma_reg_N"/>
</dbReference>
<protein>
    <submittedName>
        <fullName evidence="4">Anti sigma factor C-terminal domain-containing protein</fullName>
    </submittedName>
</protein>
<evidence type="ECO:0000313" key="4">
    <source>
        <dbReference type="EMBL" id="MFC0560999.1"/>
    </source>
</evidence>
<dbReference type="InterPro" id="IPR025672">
    <property type="entry name" value="Sigma_reg_C_dom"/>
</dbReference>
<dbReference type="Proteomes" id="UP001589833">
    <property type="component" value="Unassembled WGS sequence"/>
</dbReference>
<organism evidence="4 5">
    <name type="scientific">Halalkalibacter alkalisediminis</name>
    <dbReference type="NCBI Taxonomy" id="935616"/>
    <lineage>
        <taxon>Bacteria</taxon>
        <taxon>Bacillati</taxon>
        <taxon>Bacillota</taxon>
        <taxon>Bacilli</taxon>
        <taxon>Bacillales</taxon>
        <taxon>Bacillaceae</taxon>
        <taxon>Halalkalibacter</taxon>
    </lineage>
</organism>
<sequence>MKNDPFQSNDIEGIVKKAKRKSIIRNIVISTISLLLVGALFIIINGQIVNKAHYKAAEANRLLFKISQPNIQIGGGKFDYGILSGTYSYNKYKLIEDRVVPWGQDIRKFNAIGHNNKSSAIAVYDEVIVGETEEEYRHYNTTNGQRTMQFYHPWFEYTTIHNDLALIQNAPNDAIMEVAISFNQSYSVSEIQEFFNLNNKITWYWVNDYNQNAKEQLQGLHSSGATASHVYGFSGTTTKGEGDIVAQNEKDFLATLEDIKSTGNYDYIVDPLLENVNLNMKEGIILGVVVTGTKEELLTLKEDKQIRAISLGAVATEY</sequence>
<dbReference type="EMBL" id="JBHLTR010000054">
    <property type="protein sequence ID" value="MFC0560999.1"/>
    <property type="molecule type" value="Genomic_DNA"/>
</dbReference>